<keyword evidence="12" id="KW-1185">Reference proteome</keyword>
<evidence type="ECO:0000256" key="4">
    <source>
        <dbReference type="ARBA" id="ARBA00022833"/>
    </source>
</evidence>
<reference evidence="11" key="1">
    <citation type="submission" date="2024-10" db="EMBL/GenBank/DDBJ databases">
        <authorList>
            <person name="Ryan C."/>
        </authorList>
    </citation>
    <scope>NUCLEOTIDE SEQUENCE [LARGE SCALE GENOMIC DNA]</scope>
</reference>
<comment type="subcellular location">
    <subcellularLocation>
        <location evidence="1">Nucleus</location>
    </subcellularLocation>
</comment>
<evidence type="ECO:0000256" key="8">
    <source>
        <dbReference type="PROSITE-ProRule" id="PRU00042"/>
    </source>
</evidence>
<dbReference type="PANTHER" id="PTHR45801:SF87">
    <property type="entry name" value="OS03G0148900 PROTEIN"/>
    <property type="match status" value="1"/>
</dbReference>
<dbReference type="PROSITE" id="PS00028">
    <property type="entry name" value="ZINC_FINGER_C2H2_1"/>
    <property type="match status" value="1"/>
</dbReference>
<evidence type="ECO:0000256" key="7">
    <source>
        <dbReference type="ARBA" id="ARBA00023242"/>
    </source>
</evidence>
<dbReference type="GO" id="GO:0005634">
    <property type="term" value="C:nucleus"/>
    <property type="evidence" value="ECO:0007669"/>
    <property type="project" value="UniProtKB-SubCell"/>
</dbReference>
<keyword evidence="6" id="KW-0804">Transcription</keyword>
<evidence type="ECO:0000256" key="2">
    <source>
        <dbReference type="ARBA" id="ARBA00022723"/>
    </source>
</evidence>
<feature type="compositionally biased region" description="Low complexity" evidence="9">
    <location>
        <begin position="197"/>
        <end position="210"/>
    </location>
</feature>
<evidence type="ECO:0000256" key="1">
    <source>
        <dbReference type="ARBA" id="ARBA00004123"/>
    </source>
</evidence>
<dbReference type="Proteomes" id="UP001497457">
    <property type="component" value="Chromosome 11b"/>
</dbReference>
<evidence type="ECO:0000259" key="10">
    <source>
        <dbReference type="PROSITE" id="PS50157"/>
    </source>
</evidence>
<dbReference type="PROSITE" id="PS50157">
    <property type="entry name" value="ZINC_FINGER_C2H2_2"/>
    <property type="match status" value="1"/>
</dbReference>
<dbReference type="PANTHER" id="PTHR45801">
    <property type="entry name" value="OS07G0101800 PROTEIN"/>
    <property type="match status" value="1"/>
</dbReference>
<protein>
    <recommendedName>
        <fullName evidence="10">C2H2-type domain-containing protein</fullName>
    </recommendedName>
</protein>
<dbReference type="Pfam" id="PF13912">
    <property type="entry name" value="zf-C2H2_6"/>
    <property type="match status" value="1"/>
</dbReference>
<evidence type="ECO:0000313" key="12">
    <source>
        <dbReference type="Proteomes" id="UP001497457"/>
    </source>
</evidence>
<accession>A0ABC8W7I2</accession>
<evidence type="ECO:0000256" key="5">
    <source>
        <dbReference type="ARBA" id="ARBA00023015"/>
    </source>
</evidence>
<evidence type="ECO:0000256" key="3">
    <source>
        <dbReference type="ARBA" id="ARBA00022771"/>
    </source>
</evidence>
<feature type="compositionally biased region" description="Basic and acidic residues" evidence="9">
    <location>
        <begin position="182"/>
        <end position="196"/>
    </location>
</feature>
<feature type="domain" description="C2H2-type" evidence="10">
    <location>
        <begin position="48"/>
        <end position="75"/>
    </location>
</feature>
<name>A0ABC8W7I2_9POAL</name>
<keyword evidence="5" id="KW-0805">Transcription regulation</keyword>
<evidence type="ECO:0000313" key="11">
    <source>
        <dbReference type="EMBL" id="CAL4903513.1"/>
    </source>
</evidence>
<keyword evidence="2" id="KW-0479">Metal-binding</keyword>
<feature type="compositionally biased region" description="Low complexity" evidence="9">
    <location>
        <begin position="20"/>
        <end position="34"/>
    </location>
</feature>
<evidence type="ECO:0000256" key="6">
    <source>
        <dbReference type="ARBA" id="ARBA00023163"/>
    </source>
</evidence>
<keyword evidence="3 8" id="KW-0863">Zinc-finger</keyword>
<dbReference type="EMBL" id="OZ075121">
    <property type="protein sequence ID" value="CAL4903513.1"/>
    <property type="molecule type" value="Genomic_DNA"/>
</dbReference>
<feature type="compositionally biased region" description="Basic and acidic residues" evidence="9">
    <location>
        <begin position="1"/>
        <end position="12"/>
    </location>
</feature>
<dbReference type="InterPro" id="IPR052426">
    <property type="entry name" value="Plant_dev_regulator"/>
</dbReference>
<dbReference type="Gene3D" id="3.30.160.60">
    <property type="entry name" value="Classic Zinc Finger"/>
    <property type="match status" value="1"/>
</dbReference>
<keyword evidence="7" id="KW-0539">Nucleus</keyword>
<sequence length="227" mass="23972">MESKAASGDDHTAVATSPGPESSEAVAGEEAAAVSPPPPADASPRPYYECVFCKRGFTTAQALGGHMNIHRRDRAKPAARDSLGAGITSVSQNVECYNKYRHLLAPPPSSYPLQAQSLSSSSSPIPIGAAGTSSFGLYYVSSAGVAAAARLEAEVGSPSSVSPRELTLFSEANCKRDQDLHLGLGRRQEHVSRTPEDGGSSDQRQQSSEPPESELDLELRLGRRPMH</sequence>
<dbReference type="SUPFAM" id="SSF57667">
    <property type="entry name" value="beta-beta-alpha zinc fingers"/>
    <property type="match status" value="1"/>
</dbReference>
<dbReference type="GO" id="GO:0008270">
    <property type="term" value="F:zinc ion binding"/>
    <property type="evidence" value="ECO:0007669"/>
    <property type="project" value="UniProtKB-KW"/>
</dbReference>
<keyword evidence="4" id="KW-0862">Zinc</keyword>
<dbReference type="InterPro" id="IPR036236">
    <property type="entry name" value="Znf_C2H2_sf"/>
</dbReference>
<proteinExistence type="predicted"/>
<evidence type="ECO:0000256" key="9">
    <source>
        <dbReference type="SAM" id="MobiDB-lite"/>
    </source>
</evidence>
<feature type="region of interest" description="Disordered" evidence="9">
    <location>
        <begin position="1"/>
        <end position="43"/>
    </location>
</feature>
<dbReference type="InterPro" id="IPR013087">
    <property type="entry name" value="Znf_C2H2_type"/>
</dbReference>
<organism evidence="11 12">
    <name type="scientific">Urochloa decumbens</name>
    <dbReference type="NCBI Taxonomy" id="240449"/>
    <lineage>
        <taxon>Eukaryota</taxon>
        <taxon>Viridiplantae</taxon>
        <taxon>Streptophyta</taxon>
        <taxon>Embryophyta</taxon>
        <taxon>Tracheophyta</taxon>
        <taxon>Spermatophyta</taxon>
        <taxon>Magnoliopsida</taxon>
        <taxon>Liliopsida</taxon>
        <taxon>Poales</taxon>
        <taxon>Poaceae</taxon>
        <taxon>PACMAD clade</taxon>
        <taxon>Panicoideae</taxon>
        <taxon>Panicodae</taxon>
        <taxon>Paniceae</taxon>
        <taxon>Melinidinae</taxon>
        <taxon>Urochloa</taxon>
    </lineage>
</organism>
<dbReference type="AlphaFoldDB" id="A0ABC8W7I2"/>
<gene>
    <name evidence="11" type="ORF">URODEC1_LOCUS10587</name>
</gene>
<feature type="region of interest" description="Disordered" evidence="9">
    <location>
        <begin position="182"/>
        <end position="227"/>
    </location>
</feature>